<sequence>MVIDENVLNSIFESCLDAICAVDKDLKLIFFNTAFKNSLKEFYDYDVKRGSFLDLQLLGIDKDKWFKYLKKAFSGISIKRVFYIKTRYHSNLAIMVKFFPLKNLTNEFTGAVVLFRNISKERKKQKILKNNLMEQYLINEVFKTLFNPKDFTSAVNRVLSIIGNHTRLSVIYVYEDYFDKDYCHLSYIWTRYPEMIDKYEKEFSYKRYEGLKEGLLENNVIIYNKYAFYNNTVSKFFETHEAKSSIVFPMMIKGEYIGFIGFDENDSDRFLTVTEIDILRVFASILTNALIQKYTEEKLKYASTHDPLTGLYNRAYFDAELERYINGRVFPVSIIMADLNGLKQINDTMGHKEGDLLIQKAAKVLLKVFRKEDCVARIGGDEFAIVLPRIDEAKMQLAIERIRQVEMEVNQEGLPHVSFALGGATAMSKDQLQRVLSRADELMYEDKKRIKASLKR</sequence>
<gene>
    <name evidence="4" type="ORF">C0187_04480</name>
</gene>
<dbReference type="InterPro" id="IPR029787">
    <property type="entry name" value="Nucleotide_cyclase"/>
</dbReference>
<dbReference type="EC" id="2.7.7.65" evidence="1"/>
<dbReference type="GO" id="GO:0043709">
    <property type="term" value="P:cell adhesion involved in single-species biofilm formation"/>
    <property type="evidence" value="ECO:0007669"/>
    <property type="project" value="TreeGrafter"/>
</dbReference>
<protein>
    <recommendedName>
        <fullName evidence="1">diguanylate cyclase</fullName>
        <ecNumber evidence="1">2.7.7.65</ecNumber>
    </recommendedName>
</protein>
<dbReference type="Gene3D" id="3.30.70.270">
    <property type="match status" value="1"/>
</dbReference>
<dbReference type="PROSITE" id="PS50887">
    <property type="entry name" value="GGDEF"/>
    <property type="match status" value="1"/>
</dbReference>
<dbReference type="InterPro" id="IPR000160">
    <property type="entry name" value="GGDEF_dom"/>
</dbReference>
<evidence type="ECO:0000259" key="3">
    <source>
        <dbReference type="PROSITE" id="PS50887"/>
    </source>
</evidence>
<comment type="catalytic activity">
    <reaction evidence="2">
        <text>2 GTP = 3',3'-c-di-GMP + 2 diphosphate</text>
        <dbReference type="Rhea" id="RHEA:24898"/>
        <dbReference type="ChEBI" id="CHEBI:33019"/>
        <dbReference type="ChEBI" id="CHEBI:37565"/>
        <dbReference type="ChEBI" id="CHEBI:58805"/>
        <dbReference type="EC" id="2.7.7.65"/>
    </reaction>
</comment>
<dbReference type="SUPFAM" id="SSF55785">
    <property type="entry name" value="PYP-like sensor domain (PAS domain)"/>
    <property type="match status" value="1"/>
</dbReference>
<evidence type="ECO:0000313" key="5">
    <source>
        <dbReference type="Proteomes" id="UP000242881"/>
    </source>
</evidence>
<dbReference type="InterPro" id="IPR043128">
    <property type="entry name" value="Rev_trsase/Diguanyl_cyclase"/>
</dbReference>
<dbReference type="PANTHER" id="PTHR45138:SF9">
    <property type="entry name" value="DIGUANYLATE CYCLASE DGCM-RELATED"/>
    <property type="match status" value="1"/>
</dbReference>
<dbReference type="Gene3D" id="3.30.450.20">
    <property type="entry name" value="PAS domain"/>
    <property type="match status" value="1"/>
</dbReference>
<dbReference type="AlphaFoldDB" id="A0A2J6WLB0"/>
<evidence type="ECO:0000313" key="4">
    <source>
        <dbReference type="EMBL" id="PMP71186.1"/>
    </source>
</evidence>
<dbReference type="Gene3D" id="3.30.450.40">
    <property type="match status" value="1"/>
</dbReference>
<proteinExistence type="predicted"/>
<evidence type="ECO:0000256" key="2">
    <source>
        <dbReference type="ARBA" id="ARBA00034247"/>
    </source>
</evidence>
<dbReference type="Proteomes" id="UP000242881">
    <property type="component" value="Unassembled WGS sequence"/>
</dbReference>
<accession>A0A2J6WLB0</accession>
<dbReference type="CDD" id="cd01949">
    <property type="entry name" value="GGDEF"/>
    <property type="match status" value="1"/>
</dbReference>
<dbReference type="Pfam" id="PF00990">
    <property type="entry name" value="GGDEF"/>
    <property type="match status" value="1"/>
</dbReference>
<dbReference type="InterPro" id="IPR029016">
    <property type="entry name" value="GAF-like_dom_sf"/>
</dbReference>
<dbReference type="EMBL" id="PNIN01000045">
    <property type="protein sequence ID" value="PMP71186.1"/>
    <property type="molecule type" value="Genomic_DNA"/>
</dbReference>
<dbReference type="InterPro" id="IPR035965">
    <property type="entry name" value="PAS-like_dom_sf"/>
</dbReference>
<evidence type="ECO:0000256" key="1">
    <source>
        <dbReference type="ARBA" id="ARBA00012528"/>
    </source>
</evidence>
<dbReference type="SUPFAM" id="SSF55781">
    <property type="entry name" value="GAF domain-like"/>
    <property type="match status" value="1"/>
</dbReference>
<dbReference type="InterPro" id="IPR050469">
    <property type="entry name" value="Diguanylate_Cyclase"/>
</dbReference>
<dbReference type="GO" id="GO:0052621">
    <property type="term" value="F:diguanylate cyclase activity"/>
    <property type="evidence" value="ECO:0007669"/>
    <property type="project" value="UniProtKB-EC"/>
</dbReference>
<dbReference type="SUPFAM" id="SSF55073">
    <property type="entry name" value="Nucleotide cyclase"/>
    <property type="match status" value="1"/>
</dbReference>
<comment type="caution">
    <text evidence="4">The sequence shown here is derived from an EMBL/GenBank/DDBJ whole genome shotgun (WGS) entry which is preliminary data.</text>
</comment>
<dbReference type="GO" id="GO:1902201">
    <property type="term" value="P:negative regulation of bacterial-type flagellum-dependent cell motility"/>
    <property type="evidence" value="ECO:0007669"/>
    <property type="project" value="TreeGrafter"/>
</dbReference>
<dbReference type="GO" id="GO:0005886">
    <property type="term" value="C:plasma membrane"/>
    <property type="evidence" value="ECO:0007669"/>
    <property type="project" value="TreeGrafter"/>
</dbReference>
<organism evidence="4 5">
    <name type="scientific">Calditerrivibrio nitroreducens</name>
    <dbReference type="NCBI Taxonomy" id="477976"/>
    <lineage>
        <taxon>Bacteria</taxon>
        <taxon>Pseudomonadati</taxon>
        <taxon>Deferribacterota</taxon>
        <taxon>Deferribacteres</taxon>
        <taxon>Deferribacterales</taxon>
        <taxon>Calditerrivibrionaceae</taxon>
    </lineage>
</organism>
<feature type="domain" description="GGDEF" evidence="3">
    <location>
        <begin position="330"/>
        <end position="456"/>
    </location>
</feature>
<dbReference type="PANTHER" id="PTHR45138">
    <property type="entry name" value="REGULATORY COMPONENTS OF SENSORY TRANSDUCTION SYSTEM"/>
    <property type="match status" value="1"/>
</dbReference>
<dbReference type="SMART" id="SM00267">
    <property type="entry name" value="GGDEF"/>
    <property type="match status" value="1"/>
</dbReference>
<name>A0A2J6WLB0_9BACT</name>
<dbReference type="NCBIfam" id="TIGR00254">
    <property type="entry name" value="GGDEF"/>
    <property type="match status" value="1"/>
</dbReference>
<reference evidence="4 5" key="1">
    <citation type="submission" date="2018-01" db="EMBL/GenBank/DDBJ databases">
        <title>Metagenomic assembled genomes from two thermal pools in the Uzon Caldera, Kamchatka, Russia.</title>
        <authorList>
            <person name="Wilkins L."/>
            <person name="Ettinger C."/>
        </authorList>
    </citation>
    <scope>NUCLEOTIDE SEQUENCE [LARGE SCALE GENOMIC DNA]</scope>
    <source>
        <strain evidence="4">ZAV-05</strain>
    </source>
</reference>